<proteinExistence type="predicted"/>
<organism evidence="2 3">
    <name type="scientific">Neomoorella humiferrea</name>
    <dbReference type="NCBI Taxonomy" id="676965"/>
    <lineage>
        <taxon>Bacteria</taxon>
        <taxon>Bacillati</taxon>
        <taxon>Bacillota</taxon>
        <taxon>Clostridia</taxon>
        <taxon>Neomoorellales</taxon>
        <taxon>Neomoorellaceae</taxon>
        <taxon>Neomoorella</taxon>
    </lineage>
</organism>
<dbReference type="EMBL" id="PVXM01000008">
    <property type="protein sequence ID" value="PRR74512.1"/>
    <property type="molecule type" value="Genomic_DNA"/>
</dbReference>
<sequence length="117" mass="13266">MADENVDREIVVELRKRGYQVTYVAEMDQGILDDTLLDLANKEKAILITADKDFGEIVFRQQRVTEGVVLVRLSGLPQEVKARLVVLSIEKHLAEITGAFTVITRNHIRIRKIKPAL</sequence>
<dbReference type="InterPro" id="IPR041049">
    <property type="entry name" value="DUF5615"/>
</dbReference>
<reference evidence="2 3" key="1">
    <citation type="submission" date="2018-03" db="EMBL/GenBank/DDBJ databases">
        <title>Genome sequence of Moorella humiferrea DSM 23265.</title>
        <authorList>
            <person name="Poehlein A."/>
            <person name="Daniel R."/>
        </authorList>
    </citation>
    <scope>NUCLEOTIDE SEQUENCE [LARGE SCALE GENOMIC DNA]</scope>
    <source>
        <strain evidence="2 3">DSM 23265</strain>
    </source>
</reference>
<evidence type="ECO:0000313" key="2">
    <source>
        <dbReference type="EMBL" id="PRR74512.1"/>
    </source>
</evidence>
<accession>A0A2T0AVB5</accession>
<protein>
    <recommendedName>
        <fullName evidence="1">DUF5615 domain-containing protein</fullName>
    </recommendedName>
</protein>
<dbReference type="Pfam" id="PF18480">
    <property type="entry name" value="DUF5615"/>
    <property type="match status" value="1"/>
</dbReference>
<comment type="caution">
    <text evidence="2">The sequence shown here is derived from an EMBL/GenBank/DDBJ whole genome shotgun (WGS) entry which is preliminary data.</text>
</comment>
<dbReference type="Proteomes" id="UP000238415">
    <property type="component" value="Unassembled WGS sequence"/>
</dbReference>
<keyword evidence="3" id="KW-1185">Reference proteome</keyword>
<gene>
    <name evidence="2" type="ORF">MOHU_08250</name>
</gene>
<evidence type="ECO:0000259" key="1">
    <source>
        <dbReference type="Pfam" id="PF18480"/>
    </source>
</evidence>
<dbReference type="RefSeq" id="WP_245907798.1">
    <property type="nucleotide sequence ID" value="NZ_CP136419.1"/>
</dbReference>
<evidence type="ECO:0000313" key="3">
    <source>
        <dbReference type="Proteomes" id="UP000238415"/>
    </source>
</evidence>
<dbReference type="AlphaFoldDB" id="A0A2T0AVB5"/>
<feature type="domain" description="DUF5615" evidence="1">
    <location>
        <begin position="2"/>
        <end position="105"/>
    </location>
</feature>
<name>A0A2T0AVB5_9FIRM</name>